<dbReference type="Gramene" id="OB08G14930.1">
    <property type="protein sequence ID" value="OB08G14930.1"/>
    <property type="gene ID" value="OB08G14930"/>
</dbReference>
<evidence type="ECO:0000313" key="2">
    <source>
        <dbReference type="Proteomes" id="UP000006038"/>
    </source>
</evidence>
<reference evidence="1" key="2">
    <citation type="submission" date="2013-04" db="UniProtKB">
        <authorList>
            <consortium name="EnsemblPlants"/>
        </authorList>
    </citation>
    <scope>IDENTIFICATION</scope>
</reference>
<dbReference type="HOGENOM" id="CLU_2712216_0_0_1"/>
<proteinExistence type="predicted"/>
<evidence type="ECO:0000313" key="1">
    <source>
        <dbReference type="EnsemblPlants" id="OB08G14930.1"/>
    </source>
</evidence>
<dbReference type="Proteomes" id="UP000006038">
    <property type="component" value="Chromosome 8"/>
</dbReference>
<keyword evidence="2" id="KW-1185">Reference proteome</keyword>
<name>J3MQW4_ORYBR</name>
<protein>
    <submittedName>
        <fullName evidence="1">Uncharacterized protein</fullName>
    </submittedName>
</protein>
<accession>J3MQW4</accession>
<organism evidence="1">
    <name type="scientific">Oryza brachyantha</name>
    <name type="common">malo sina</name>
    <dbReference type="NCBI Taxonomy" id="4533"/>
    <lineage>
        <taxon>Eukaryota</taxon>
        <taxon>Viridiplantae</taxon>
        <taxon>Streptophyta</taxon>
        <taxon>Embryophyta</taxon>
        <taxon>Tracheophyta</taxon>
        <taxon>Spermatophyta</taxon>
        <taxon>Magnoliopsida</taxon>
        <taxon>Liliopsida</taxon>
        <taxon>Poales</taxon>
        <taxon>Poaceae</taxon>
        <taxon>BOP clade</taxon>
        <taxon>Oryzoideae</taxon>
        <taxon>Oryzeae</taxon>
        <taxon>Oryzinae</taxon>
        <taxon>Oryza</taxon>
    </lineage>
</organism>
<reference evidence="1" key="1">
    <citation type="journal article" date="2013" name="Nat. Commun.">
        <title>Whole-genome sequencing of Oryza brachyantha reveals mechanisms underlying Oryza genome evolution.</title>
        <authorList>
            <person name="Chen J."/>
            <person name="Huang Q."/>
            <person name="Gao D."/>
            <person name="Wang J."/>
            <person name="Lang Y."/>
            <person name="Liu T."/>
            <person name="Li B."/>
            <person name="Bai Z."/>
            <person name="Luis Goicoechea J."/>
            <person name="Liang C."/>
            <person name="Chen C."/>
            <person name="Zhang W."/>
            <person name="Sun S."/>
            <person name="Liao Y."/>
            <person name="Zhang X."/>
            <person name="Yang L."/>
            <person name="Song C."/>
            <person name="Wang M."/>
            <person name="Shi J."/>
            <person name="Liu G."/>
            <person name="Liu J."/>
            <person name="Zhou H."/>
            <person name="Zhou W."/>
            <person name="Yu Q."/>
            <person name="An N."/>
            <person name="Chen Y."/>
            <person name="Cai Q."/>
            <person name="Wang B."/>
            <person name="Liu B."/>
            <person name="Min J."/>
            <person name="Huang Y."/>
            <person name="Wu H."/>
            <person name="Li Z."/>
            <person name="Zhang Y."/>
            <person name="Yin Y."/>
            <person name="Song W."/>
            <person name="Jiang J."/>
            <person name="Jackson S.A."/>
            <person name="Wing R.A."/>
            <person name="Wang J."/>
            <person name="Chen M."/>
        </authorList>
    </citation>
    <scope>NUCLEOTIDE SEQUENCE [LARGE SCALE GENOMIC DNA]</scope>
    <source>
        <strain evidence="1">cv. IRGC 101232</strain>
    </source>
</reference>
<sequence>EGVSWKNLFFFTEGVSWEKSIVRACQTTSEPTLRGVTQVGTILYSRRMLPIRGAILAVNHALAQKVIGLINQA</sequence>
<dbReference type="AlphaFoldDB" id="J3MQW4"/>
<dbReference type="EnsemblPlants" id="OB08G14930.1">
    <property type="protein sequence ID" value="OB08G14930.1"/>
    <property type="gene ID" value="OB08G14930"/>
</dbReference>